<keyword evidence="4" id="KW-0255">Endonuclease</keyword>
<gene>
    <name evidence="10" type="ORF">LIER_23330</name>
</gene>
<dbReference type="Proteomes" id="UP001454036">
    <property type="component" value="Unassembled WGS sequence"/>
</dbReference>
<evidence type="ECO:0000256" key="5">
    <source>
        <dbReference type="ARBA" id="ARBA00022801"/>
    </source>
</evidence>
<accession>A0AAV3R194</accession>
<dbReference type="AlphaFoldDB" id="A0AAV3R194"/>
<dbReference type="PANTHER" id="PTHR24559">
    <property type="entry name" value="TRANSPOSON TY3-I GAG-POL POLYPROTEIN"/>
    <property type="match status" value="1"/>
</dbReference>
<dbReference type="CDD" id="cd01647">
    <property type="entry name" value="RT_LTR"/>
    <property type="match status" value="1"/>
</dbReference>
<keyword evidence="1" id="KW-0808">Transferase</keyword>
<dbReference type="InterPro" id="IPR043502">
    <property type="entry name" value="DNA/RNA_pol_sf"/>
</dbReference>
<evidence type="ECO:0000256" key="2">
    <source>
        <dbReference type="ARBA" id="ARBA00022695"/>
    </source>
</evidence>
<evidence type="ECO:0000256" key="3">
    <source>
        <dbReference type="ARBA" id="ARBA00022722"/>
    </source>
</evidence>
<comment type="caution">
    <text evidence="10">The sequence shown here is derived from an EMBL/GenBank/DDBJ whole genome shotgun (WGS) entry which is preliminary data.</text>
</comment>
<feature type="region of interest" description="Disordered" evidence="7">
    <location>
        <begin position="112"/>
        <end position="145"/>
    </location>
</feature>
<dbReference type="InterPro" id="IPR053134">
    <property type="entry name" value="RNA-dir_DNA_polymerase"/>
</dbReference>
<dbReference type="GO" id="GO:0016787">
    <property type="term" value="F:hydrolase activity"/>
    <property type="evidence" value="ECO:0007669"/>
    <property type="project" value="UniProtKB-KW"/>
</dbReference>
<name>A0AAV3R194_LITER</name>
<keyword evidence="2" id="KW-0548">Nucleotidyltransferase</keyword>
<evidence type="ECO:0000313" key="10">
    <source>
        <dbReference type="EMBL" id="GAA0168663.1"/>
    </source>
</evidence>
<keyword evidence="11" id="KW-1185">Reference proteome</keyword>
<feature type="domain" description="Reverse transcriptase" evidence="8">
    <location>
        <begin position="2"/>
        <end position="116"/>
    </location>
</feature>
<keyword evidence="6" id="KW-0695">RNA-directed DNA polymerase</keyword>
<dbReference type="EMBL" id="BAABME010006548">
    <property type="protein sequence ID" value="GAA0168663.1"/>
    <property type="molecule type" value="Genomic_DNA"/>
</dbReference>
<evidence type="ECO:0000256" key="1">
    <source>
        <dbReference type="ARBA" id="ARBA00022679"/>
    </source>
</evidence>
<dbReference type="InterPro" id="IPR043128">
    <property type="entry name" value="Rev_trsase/Diguanyl_cyclase"/>
</dbReference>
<dbReference type="Pfam" id="PF17917">
    <property type="entry name" value="RT_RNaseH"/>
    <property type="match status" value="1"/>
</dbReference>
<keyword evidence="3" id="KW-0540">Nuclease</keyword>
<dbReference type="InterPro" id="IPR041373">
    <property type="entry name" value="RT_RNaseH"/>
</dbReference>
<sequence length="250" mass="28802">MCTDFTSINKACLKDCYPLPNIDRLVDSSVGYKVVDFLDAFRGYHQIFMAEEDVEKTAFITEYGIYCWKMMAFGLKNAGTKYQRMVKKLFSTQIGRNMEINVDDMLIKSREAEDHEPKGNRAEPEQDRRSPGYPEPQEIEGSTTHNWKSRGLDQVYIERAREVPPISSTVGPAGGRKCPAIVFGRLEVRTQHVLIKEEAKVQRSVYYVSRVMRGAETRYPRTEKLVYPLIVADRKFKPYFEAHPVEVVTD</sequence>
<dbReference type="Gene3D" id="3.30.70.270">
    <property type="match status" value="2"/>
</dbReference>
<evidence type="ECO:0000256" key="6">
    <source>
        <dbReference type="ARBA" id="ARBA00022918"/>
    </source>
</evidence>
<organism evidence="10 11">
    <name type="scientific">Lithospermum erythrorhizon</name>
    <name type="common">Purple gromwell</name>
    <name type="synonym">Lithospermum officinale var. erythrorhizon</name>
    <dbReference type="NCBI Taxonomy" id="34254"/>
    <lineage>
        <taxon>Eukaryota</taxon>
        <taxon>Viridiplantae</taxon>
        <taxon>Streptophyta</taxon>
        <taxon>Embryophyta</taxon>
        <taxon>Tracheophyta</taxon>
        <taxon>Spermatophyta</taxon>
        <taxon>Magnoliopsida</taxon>
        <taxon>eudicotyledons</taxon>
        <taxon>Gunneridae</taxon>
        <taxon>Pentapetalae</taxon>
        <taxon>asterids</taxon>
        <taxon>lamiids</taxon>
        <taxon>Boraginales</taxon>
        <taxon>Boraginaceae</taxon>
        <taxon>Boraginoideae</taxon>
        <taxon>Lithospermeae</taxon>
        <taxon>Lithospermum</taxon>
    </lineage>
</organism>
<evidence type="ECO:0000313" key="11">
    <source>
        <dbReference type="Proteomes" id="UP001454036"/>
    </source>
</evidence>
<feature type="compositionally biased region" description="Basic and acidic residues" evidence="7">
    <location>
        <begin position="112"/>
        <end position="130"/>
    </location>
</feature>
<protein>
    <recommendedName>
        <fullName evidence="12">Reverse transcriptase domain-containing protein</fullName>
    </recommendedName>
</protein>
<reference evidence="10 11" key="1">
    <citation type="submission" date="2024-01" db="EMBL/GenBank/DDBJ databases">
        <title>The complete chloroplast genome sequence of Lithospermum erythrorhizon: insights into the phylogenetic relationship among Boraginaceae species and the maternal lineages of purple gromwells.</title>
        <authorList>
            <person name="Okada T."/>
            <person name="Watanabe K."/>
        </authorList>
    </citation>
    <scope>NUCLEOTIDE SEQUENCE [LARGE SCALE GENOMIC DNA]</scope>
</reference>
<evidence type="ECO:0000256" key="7">
    <source>
        <dbReference type="SAM" id="MobiDB-lite"/>
    </source>
</evidence>
<dbReference type="Pfam" id="PF00078">
    <property type="entry name" value="RVT_1"/>
    <property type="match status" value="1"/>
</dbReference>
<dbReference type="GO" id="GO:0004519">
    <property type="term" value="F:endonuclease activity"/>
    <property type="evidence" value="ECO:0007669"/>
    <property type="project" value="UniProtKB-KW"/>
</dbReference>
<proteinExistence type="predicted"/>
<dbReference type="PANTHER" id="PTHR24559:SF444">
    <property type="entry name" value="REVERSE TRANSCRIPTASE DOMAIN-CONTAINING PROTEIN"/>
    <property type="match status" value="1"/>
</dbReference>
<evidence type="ECO:0000259" key="9">
    <source>
        <dbReference type="Pfam" id="PF17917"/>
    </source>
</evidence>
<feature type="domain" description="Reverse transcriptase RNase H-like" evidence="9">
    <location>
        <begin position="192"/>
        <end position="250"/>
    </location>
</feature>
<evidence type="ECO:0000256" key="4">
    <source>
        <dbReference type="ARBA" id="ARBA00022759"/>
    </source>
</evidence>
<dbReference type="SUPFAM" id="SSF56672">
    <property type="entry name" value="DNA/RNA polymerases"/>
    <property type="match status" value="2"/>
</dbReference>
<evidence type="ECO:0008006" key="12">
    <source>
        <dbReference type="Google" id="ProtNLM"/>
    </source>
</evidence>
<evidence type="ECO:0000259" key="8">
    <source>
        <dbReference type="Pfam" id="PF00078"/>
    </source>
</evidence>
<dbReference type="InterPro" id="IPR000477">
    <property type="entry name" value="RT_dom"/>
</dbReference>
<dbReference type="GO" id="GO:0003964">
    <property type="term" value="F:RNA-directed DNA polymerase activity"/>
    <property type="evidence" value="ECO:0007669"/>
    <property type="project" value="UniProtKB-KW"/>
</dbReference>
<keyword evidence="5" id="KW-0378">Hydrolase</keyword>